<dbReference type="SMART" id="SM00342">
    <property type="entry name" value="HTH_ARAC"/>
    <property type="match status" value="1"/>
</dbReference>
<feature type="domain" description="HTH araC/xylS-type" evidence="4">
    <location>
        <begin position="220"/>
        <end position="319"/>
    </location>
</feature>
<reference evidence="5 6" key="1">
    <citation type="submission" date="2024-01" db="EMBL/GenBank/DDBJ databases">
        <title>Draft genome sequence of Gordonia sp. LSe1-13.</title>
        <authorList>
            <person name="Suphannarot A."/>
            <person name="Mingma R."/>
        </authorList>
    </citation>
    <scope>NUCLEOTIDE SEQUENCE [LARGE SCALE GENOMIC DNA]</scope>
    <source>
        <strain evidence="5 6">LSe1-13</strain>
    </source>
</reference>
<dbReference type="PANTHER" id="PTHR46796:SF6">
    <property type="entry name" value="ARAC SUBFAMILY"/>
    <property type="match status" value="1"/>
</dbReference>
<dbReference type="PROSITE" id="PS01124">
    <property type="entry name" value="HTH_ARAC_FAMILY_2"/>
    <property type="match status" value="1"/>
</dbReference>
<proteinExistence type="predicted"/>
<keyword evidence="6" id="KW-1185">Reference proteome</keyword>
<keyword evidence="1" id="KW-0805">Transcription regulation</keyword>
<dbReference type="InterPro" id="IPR009057">
    <property type="entry name" value="Homeodomain-like_sf"/>
</dbReference>
<evidence type="ECO:0000313" key="6">
    <source>
        <dbReference type="Proteomes" id="UP001347146"/>
    </source>
</evidence>
<dbReference type="Pfam" id="PF12833">
    <property type="entry name" value="HTH_18"/>
    <property type="match status" value="1"/>
</dbReference>
<evidence type="ECO:0000256" key="3">
    <source>
        <dbReference type="ARBA" id="ARBA00023163"/>
    </source>
</evidence>
<gene>
    <name evidence="5" type="ORF">VZC37_07880</name>
</gene>
<keyword evidence="2" id="KW-0238">DNA-binding</keyword>
<name>A0ABU7MAX5_9ACTN</name>
<dbReference type="EMBL" id="JAZDUF010000002">
    <property type="protein sequence ID" value="MEE3850249.1"/>
    <property type="molecule type" value="Genomic_DNA"/>
</dbReference>
<organism evidence="5 6">
    <name type="scientific">Gordonia sesuvii</name>
    <dbReference type="NCBI Taxonomy" id="3116777"/>
    <lineage>
        <taxon>Bacteria</taxon>
        <taxon>Bacillati</taxon>
        <taxon>Actinomycetota</taxon>
        <taxon>Actinomycetes</taxon>
        <taxon>Mycobacteriales</taxon>
        <taxon>Gordoniaceae</taxon>
        <taxon>Gordonia</taxon>
    </lineage>
</organism>
<dbReference type="PANTHER" id="PTHR46796">
    <property type="entry name" value="HTH-TYPE TRANSCRIPTIONAL ACTIVATOR RHAS-RELATED"/>
    <property type="match status" value="1"/>
</dbReference>
<comment type="caution">
    <text evidence="5">The sequence shown here is derived from an EMBL/GenBank/DDBJ whole genome shotgun (WGS) entry which is preliminary data.</text>
</comment>
<dbReference type="Proteomes" id="UP001347146">
    <property type="component" value="Unassembled WGS sequence"/>
</dbReference>
<evidence type="ECO:0000256" key="1">
    <source>
        <dbReference type="ARBA" id="ARBA00023015"/>
    </source>
</evidence>
<dbReference type="SUPFAM" id="SSF46689">
    <property type="entry name" value="Homeodomain-like"/>
    <property type="match status" value="1"/>
</dbReference>
<keyword evidence="3" id="KW-0804">Transcription</keyword>
<evidence type="ECO:0000256" key="2">
    <source>
        <dbReference type="ARBA" id="ARBA00023125"/>
    </source>
</evidence>
<protein>
    <submittedName>
        <fullName evidence="5">AraC family transcriptional regulator</fullName>
    </submittedName>
</protein>
<evidence type="ECO:0000313" key="5">
    <source>
        <dbReference type="EMBL" id="MEE3850249.1"/>
    </source>
</evidence>
<sequence length="321" mass="35001">MLLDTEGRGSPGLPDDLRTALTTAGGAPAATVTPLTGQRGFHATVSSWQIGDGMFLMDVACDPVAVSTSAARLAQHQYDRVAVAAVSAGVWTHRHHGVTVESTSDEATLIIVDPASPFDFRRSDRGSAVVIFVEAKHLNLPPSSIRRAAMTLRPTHAHYRLYRSFLGELRTVALREPALLTELNATANQLTRALIIDAADTAAGNPTAAVPDSDPAALVSRVRRHIEVHLTDPELSAATIARAHNVSVRSLYKHWEATGVRLQDHIITLRLERASQTLLSERHLSVTAVARRFCFVDPTHFAHRFHDRFGMSPTAWRMTNP</sequence>
<evidence type="ECO:0000259" key="4">
    <source>
        <dbReference type="PROSITE" id="PS01124"/>
    </source>
</evidence>
<accession>A0ABU7MAX5</accession>
<dbReference type="Gene3D" id="1.10.10.60">
    <property type="entry name" value="Homeodomain-like"/>
    <property type="match status" value="1"/>
</dbReference>
<dbReference type="InterPro" id="IPR018060">
    <property type="entry name" value="HTH_AraC"/>
</dbReference>
<dbReference type="InterPro" id="IPR050204">
    <property type="entry name" value="AraC_XylS_family_regulators"/>
</dbReference>